<evidence type="ECO:0000256" key="1">
    <source>
        <dbReference type="SAM" id="MobiDB-lite"/>
    </source>
</evidence>
<reference evidence="4" key="2">
    <citation type="submission" date="2024-04" db="EMBL/GenBank/DDBJ databases">
        <authorList>
            <person name="Chen Y."/>
            <person name="Shah S."/>
            <person name="Dougan E. K."/>
            <person name="Thang M."/>
            <person name="Chan C."/>
        </authorList>
    </citation>
    <scope>NUCLEOTIDE SEQUENCE [LARGE SCALE GENOMIC DNA]</scope>
</reference>
<protein>
    <recommendedName>
        <fullName evidence="2">J domain-containing protein</fullName>
    </recommendedName>
</protein>
<dbReference type="OrthoDB" id="342454at2759"/>
<gene>
    <name evidence="3" type="ORF">C1SCF055_LOCUS33936</name>
</gene>
<accession>A0A9P1DGD9</accession>
<keyword evidence="5" id="KW-1185">Reference proteome</keyword>
<evidence type="ECO:0000313" key="3">
    <source>
        <dbReference type="EMBL" id="CAI4008494.1"/>
    </source>
</evidence>
<evidence type="ECO:0000259" key="2">
    <source>
        <dbReference type="PROSITE" id="PS50076"/>
    </source>
</evidence>
<dbReference type="AlphaFoldDB" id="A0A9P1DGD9"/>
<dbReference type="Gene3D" id="1.10.287.110">
    <property type="entry name" value="DnaJ domain"/>
    <property type="match status" value="1"/>
</dbReference>
<name>A0A9P1DGD9_9DINO</name>
<dbReference type="EMBL" id="CAMXCT020004301">
    <property type="protein sequence ID" value="CAL1161869.1"/>
    <property type="molecule type" value="Genomic_DNA"/>
</dbReference>
<feature type="compositionally biased region" description="Polar residues" evidence="1">
    <location>
        <begin position="877"/>
        <end position="894"/>
    </location>
</feature>
<feature type="region of interest" description="Disordered" evidence="1">
    <location>
        <begin position="107"/>
        <end position="187"/>
    </location>
</feature>
<feature type="compositionally biased region" description="Basic and acidic residues" evidence="1">
    <location>
        <begin position="107"/>
        <end position="117"/>
    </location>
</feature>
<dbReference type="InterPro" id="IPR001623">
    <property type="entry name" value="DnaJ_domain"/>
</dbReference>
<dbReference type="PROSITE" id="PS50076">
    <property type="entry name" value="DNAJ_2"/>
    <property type="match status" value="1"/>
</dbReference>
<feature type="compositionally biased region" description="Polar residues" evidence="1">
    <location>
        <begin position="120"/>
        <end position="133"/>
    </location>
</feature>
<dbReference type="EMBL" id="CAMXCT030004301">
    <property type="protein sequence ID" value="CAL4795806.1"/>
    <property type="molecule type" value="Genomic_DNA"/>
</dbReference>
<proteinExistence type="predicted"/>
<evidence type="ECO:0000313" key="4">
    <source>
        <dbReference type="EMBL" id="CAL1161869.1"/>
    </source>
</evidence>
<feature type="domain" description="J" evidence="2">
    <location>
        <begin position="16"/>
        <end position="99"/>
    </location>
</feature>
<dbReference type="GO" id="GO:0030544">
    <property type="term" value="F:Hsp70 protein binding"/>
    <property type="evidence" value="ECO:0007669"/>
    <property type="project" value="TreeGrafter"/>
</dbReference>
<feature type="region of interest" description="Disordered" evidence="1">
    <location>
        <begin position="763"/>
        <end position="919"/>
    </location>
</feature>
<dbReference type="Pfam" id="PF00226">
    <property type="entry name" value="DnaJ"/>
    <property type="match status" value="1"/>
</dbReference>
<feature type="compositionally biased region" description="Polar residues" evidence="1">
    <location>
        <begin position="147"/>
        <end position="158"/>
    </location>
</feature>
<dbReference type="PANTHER" id="PTHR43908">
    <property type="entry name" value="AT29763P-RELATED"/>
    <property type="match status" value="1"/>
</dbReference>
<dbReference type="GO" id="GO:0005789">
    <property type="term" value="C:endoplasmic reticulum membrane"/>
    <property type="evidence" value="ECO:0007669"/>
    <property type="project" value="TreeGrafter"/>
</dbReference>
<comment type="caution">
    <text evidence="3">The sequence shown here is derived from an EMBL/GenBank/DDBJ whole genome shotgun (WGS) entry which is preliminary data.</text>
</comment>
<dbReference type="Proteomes" id="UP001152797">
    <property type="component" value="Unassembled WGS sequence"/>
</dbReference>
<dbReference type="EMBL" id="CAMXCT010004301">
    <property type="protein sequence ID" value="CAI4008494.1"/>
    <property type="molecule type" value="Genomic_DNA"/>
</dbReference>
<feature type="compositionally biased region" description="Basic and acidic residues" evidence="1">
    <location>
        <begin position="861"/>
        <end position="872"/>
    </location>
</feature>
<dbReference type="GO" id="GO:0071218">
    <property type="term" value="P:cellular response to misfolded protein"/>
    <property type="evidence" value="ECO:0007669"/>
    <property type="project" value="TreeGrafter"/>
</dbReference>
<dbReference type="CDD" id="cd06257">
    <property type="entry name" value="DnaJ"/>
    <property type="match status" value="1"/>
</dbReference>
<organism evidence="3">
    <name type="scientific">Cladocopium goreaui</name>
    <dbReference type="NCBI Taxonomy" id="2562237"/>
    <lineage>
        <taxon>Eukaryota</taxon>
        <taxon>Sar</taxon>
        <taxon>Alveolata</taxon>
        <taxon>Dinophyceae</taxon>
        <taxon>Suessiales</taxon>
        <taxon>Symbiodiniaceae</taxon>
        <taxon>Cladocopium</taxon>
    </lineage>
</organism>
<feature type="compositionally biased region" description="Basic and acidic residues" evidence="1">
    <location>
        <begin position="159"/>
        <end position="179"/>
    </location>
</feature>
<sequence length="919" mass="101197">MADIIQRVIDASARGDLYAALGVAPLPQQGDSAVDALRRCTVLKDLPVASIKSAYVSVSLACHPDKCKHEKATDAQIAVNKAWEVLRVSASRTAYDSSFRAMIQRENEAKQREEMRKQRQTQPAITPKMFQQQKCEDHTKAGKKVNAESSQKGEQNAETETKNPTKPGSKKETDSKEKGGPQTTWDVGTSTLKELKTAISVKVSDSVTRKFTFKEWQDRNVAKQVAEKFAKSTLSIINQFDCVKLKKDKAVFAQQQGVESTGKETVAVLRGLLEEVIGSGKCKSVEADLRSCFQTAIGATTVGKAAQVVEGVTFNSFKNVFQASIKIDDQAYIKEFKLKSDAEHWVDIVKALKHKDLLKGHFATLKQAAATREATQKAFDSIVHAKNVFVPESQKTFQYDPAEGKDVWSNMFSKFEDVPDNIPKSKVWLAQVSLQELTVQGFSSPVYADILGWRHKMLGYRGIQLLTHGEHETATEEVRECATGRKLTHVGFIRCISSSTDQPTLAPKDLEKLKDCASKNSGVGIAIIVTYPTKVGCVKAWEWRGGSAASSSSAVEVGLQEVSVATIIRRVEGEKFTIEPLAPAPPAKTRFFEDIQSTFDKHVAETSSVPTEDKCSFQRLPILGDGYCFWHAYLRCTLVDDYNVYRNKTSGGAHSRERLVAEISNAKGLFQEFMNKHKLEFELGGPEVPLSQADQILRHLNTRFRITVSQKVLDENPTMTGDAYYGNPEAPLRGHMFFRWLTDPGTGKVNAGHYDLLTPSDGGTIKLPQDAPVHFSPSSDEATWDWGNGESSQGNQEGDPHKPFEPEVVDPSGKGAKDTGMEDDMMVGKDVQVESEPKCAQGNEDTADTKNLFGGDSDTYWEGKEQEVDTPPKFEPSPQSSESLQDPVSATTPGFSERSDPSLLEPQGSPAVSEDWGTS</sequence>
<reference evidence="3" key="1">
    <citation type="submission" date="2022-10" db="EMBL/GenBank/DDBJ databases">
        <authorList>
            <person name="Chen Y."/>
            <person name="Dougan E. K."/>
            <person name="Chan C."/>
            <person name="Rhodes N."/>
            <person name="Thang M."/>
        </authorList>
    </citation>
    <scope>NUCLEOTIDE SEQUENCE</scope>
</reference>
<evidence type="ECO:0000313" key="5">
    <source>
        <dbReference type="Proteomes" id="UP001152797"/>
    </source>
</evidence>
<dbReference type="SUPFAM" id="SSF46565">
    <property type="entry name" value="Chaperone J-domain"/>
    <property type="match status" value="1"/>
</dbReference>
<dbReference type="PANTHER" id="PTHR43908:SF3">
    <property type="entry name" value="AT29763P-RELATED"/>
    <property type="match status" value="1"/>
</dbReference>
<dbReference type="InterPro" id="IPR051100">
    <property type="entry name" value="DnaJ_subfamily_B/C"/>
</dbReference>
<dbReference type="InterPro" id="IPR036869">
    <property type="entry name" value="J_dom_sf"/>
</dbReference>